<feature type="compositionally biased region" description="Pro residues" evidence="18">
    <location>
        <begin position="1111"/>
        <end position="1120"/>
    </location>
</feature>
<dbReference type="SUPFAM" id="SSF55729">
    <property type="entry name" value="Acyl-CoA N-acyltransferases (Nat)"/>
    <property type="match status" value="1"/>
</dbReference>
<feature type="region of interest" description="Disordered" evidence="18">
    <location>
        <begin position="650"/>
        <end position="673"/>
    </location>
</feature>
<evidence type="ECO:0000256" key="5">
    <source>
        <dbReference type="ARBA" id="ARBA00022771"/>
    </source>
</evidence>
<feature type="compositionally biased region" description="Basic and acidic residues" evidence="18">
    <location>
        <begin position="930"/>
        <end position="955"/>
    </location>
</feature>
<keyword evidence="14" id="KW-0012">Acyltransferase</keyword>
<comment type="caution">
    <text evidence="22">The sequence shown here is derived from an EMBL/GenBank/DDBJ whole genome shotgun (WGS) entry which is preliminary data.</text>
</comment>
<keyword evidence="19" id="KW-0812">Transmembrane</keyword>
<dbReference type="InterPro" id="IPR051016">
    <property type="entry name" value="Diverse_Substrate_AcTransf"/>
</dbReference>
<evidence type="ECO:0000256" key="9">
    <source>
        <dbReference type="ARBA" id="ARBA00023002"/>
    </source>
</evidence>
<evidence type="ECO:0000256" key="15">
    <source>
        <dbReference type="ARBA" id="ARBA00050682"/>
    </source>
</evidence>
<evidence type="ECO:0000256" key="18">
    <source>
        <dbReference type="SAM" id="MobiDB-lite"/>
    </source>
</evidence>
<evidence type="ECO:0000256" key="16">
    <source>
        <dbReference type="ARBA" id="ARBA00051751"/>
    </source>
</evidence>
<evidence type="ECO:0000256" key="17">
    <source>
        <dbReference type="PROSITE-ProRule" id="PRU00042"/>
    </source>
</evidence>
<dbReference type="SMART" id="SM00355">
    <property type="entry name" value="ZnF_C2H2"/>
    <property type="match status" value="3"/>
</dbReference>
<feature type="domain" description="C2H2-type" evidence="20">
    <location>
        <begin position="1003"/>
        <end position="1032"/>
    </location>
</feature>
<keyword evidence="23" id="KW-1185">Reference proteome</keyword>
<dbReference type="GO" id="GO:0008080">
    <property type="term" value="F:N-acetyltransferase activity"/>
    <property type="evidence" value="ECO:0007669"/>
    <property type="project" value="TreeGrafter"/>
</dbReference>
<evidence type="ECO:0000256" key="6">
    <source>
        <dbReference type="ARBA" id="ARBA00022833"/>
    </source>
</evidence>
<keyword evidence="8" id="KW-0223">Dioxygenase</keyword>
<dbReference type="GO" id="GO:2000028">
    <property type="term" value="P:regulation of photoperiodism, flowering"/>
    <property type="evidence" value="ECO:0007669"/>
    <property type="project" value="UniProtKB-ARBA"/>
</dbReference>
<keyword evidence="6" id="KW-0862">Zinc</keyword>
<evidence type="ECO:0000259" key="20">
    <source>
        <dbReference type="PROSITE" id="PS50157"/>
    </source>
</evidence>
<keyword evidence="10" id="KW-0408">Iron</keyword>
<dbReference type="GO" id="GO:0010628">
    <property type="term" value="P:positive regulation of gene expression"/>
    <property type="evidence" value="ECO:0007669"/>
    <property type="project" value="UniProtKB-ARBA"/>
</dbReference>
<feature type="domain" description="C2H2-type" evidence="20">
    <location>
        <begin position="1033"/>
        <end position="1062"/>
    </location>
</feature>
<gene>
    <name evidence="22" type="ORF">POTOM_061398</name>
</gene>
<dbReference type="FunFam" id="3.40.630.30:FF:000099">
    <property type="entry name" value="probable acetyltransferase NATA1-like"/>
    <property type="match status" value="1"/>
</dbReference>
<dbReference type="PANTHER" id="PTHR10545">
    <property type="entry name" value="DIAMINE N-ACETYLTRANSFERASE"/>
    <property type="match status" value="1"/>
</dbReference>
<keyword evidence="5 17" id="KW-0863">Zinc-finger</keyword>
<keyword evidence="13" id="KW-0539">Nucleus</keyword>
<dbReference type="PROSITE" id="PS51186">
    <property type="entry name" value="GNAT"/>
    <property type="match status" value="1"/>
</dbReference>
<dbReference type="Pfam" id="PF00583">
    <property type="entry name" value="Acetyltransf_1"/>
    <property type="match status" value="1"/>
</dbReference>
<dbReference type="GO" id="GO:0008270">
    <property type="term" value="F:zinc ion binding"/>
    <property type="evidence" value="ECO:0007669"/>
    <property type="project" value="UniProtKB-KW"/>
</dbReference>
<dbReference type="CDD" id="cd04301">
    <property type="entry name" value="NAT_SF"/>
    <property type="match status" value="1"/>
</dbReference>
<dbReference type="InterPro" id="IPR000182">
    <property type="entry name" value="GNAT_dom"/>
</dbReference>
<dbReference type="InterPro" id="IPR013087">
    <property type="entry name" value="Znf_C2H2_type"/>
</dbReference>
<feature type="compositionally biased region" description="Polar residues" evidence="18">
    <location>
        <begin position="650"/>
        <end position="660"/>
    </location>
</feature>
<comment type="similarity">
    <text evidence="1">Belongs to the JHDM3 histone demethylase family.</text>
</comment>
<dbReference type="PANTHER" id="PTHR10545:SF29">
    <property type="entry name" value="GH14572P-RELATED"/>
    <property type="match status" value="1"/>
</dbReference>
<dbReference type="GO" id="GO:0071558">
    <property type="term" value="F:histone H3K27me2/H3K27me3 demethylase activity"/>
    <property type="evidence" value="ECO:0007669"/>
    <property type="project" value="UniProtKB-ARBA"/>
</dbReference>
<dbReference type="GO" id="GO:0009741">
    <property type="term" value="P:response to brassinosteroid"/>
    <property type="evidence" value="ECO:0007669"/>
    <property type="project" value="UniProtKB-ARBA"/>
</dbReference>
<name>A0A8X7XT75_POPTO</name>
<dbReference type="OrthoDB" id="9547406at2759"/>
<evidence type="ECO:0000256" key="11">
    <source>
        <dbReference type="ARBA" id="ARBA00023015"/>
    </source>
</evidence>
<evidence type="ECO:0000256" key="7">
    <source>
        <dbReference type="ARBA" id="ARBA00022853"/>
    </source>
</evidence>
<comment type="catalytic activity">
    <reaction evidence="15">
        <text>N(6),N(6)-dimethyl-L-lysyl(27)-[histone H3] + 2-oxoglutarate + O2 = N(6)-methyl-L-lysyl(27)-[histone H3] + formaldehyde + succinate + CO2</text>
        <dbReference type="Rhea" id="RHEA:60232"/>
        <dbReference type="Rhea" id="RHEA-COMP:15539"/>
        <dbReference type="Rhea" id="RHEA-COMP:15544"/>
        <dbReference type="ChEBI" id="CHEBI:15379"/>
        <dbReference type="ChEBI" id="CHEBI:16526"/>
        <dbReference type="ChEBI" id="CHEBI:16810"/>
        <dbReference type="ChEBI" id="CHEBI:16842"/>
        <dbReference type="ChEBI" id="CHEBI:30031"/>
        <dbReference type="ChEBI" id="CHEBI:61929"/>
        <dbReference type="ChEBI" id="CHEBI:61976"/>
    </reaction>
    <physiologicalReaction direction="left-to-right" evidence="15">
        <dbReference type="Rhea" id="RHEA:60233"/>
    </physiologicalReaction>
</comment>
<evidence type="ECO:0000256" key="8">
    <source>
        <dbReference type="ARBA" id="ARBA00022964"/>
    </source>
</evidence>
<comment type="catalytic activity">
    <reaction evidence="16">
        <text>N(6),N(6),N(6)-trimethyl-L-lysyl(27)-[histone H3] + 2-oxoglutarate + O2 = N(6),N(6)-dimethyl-L-lysyl(27)-[histone H3] + formaldehyde + succinate + CO2</text>
        <dbReference type="Rhea" id="RHEA:60228"/>
        <dbReference type="Rhea" id="RHEA-COMP:15535"/>
        <dbReference type="Rhea" id="RHEA-COMP:15539"/>
        <dbReference type="ChEBI" id="CHEBI:15379"/>
        <dbReference type="ChEBI" id="CHEBI:16526"/>
        <dbReference type="ChEBI" id="CHEBI:16810"/>
        <dbReference type="ChEBI" id="CHEBI:16842"/>
        <dbReference type="ChEBI" id="CHEBI:30031"/>
        <dbReference type="ChEBI" id="CHEBI:61961"/>
        <dbReference type="ChEBI" id="CHEBI:61976"/>
    </reaction>
    <physiologicalReaction direction="left-to-right" evidence="16">
        <dbReference type="Rhea" id="RHEA:60229"/>
    </physiologicalReaction>
</comment>
<feature type="region of interest" description="Disordered" evidence="18">
    <location>
        <begin position="1111"/>
        <end position="1130"/>
    </location>
</feature>
<sequence>MLKENDVLSAFLEKNSTCHVVIWNPDLLPCASKESQLLSITSTNTTTSNENASHIHSDLNSNSNENDLFKEMSLYMETLNDLYMEDDLSCDFQVDSGTLACVACGILGFPFMSVVQPLERAFIELTPGDYLLAQEEPGVTRSDNVQPSSNPDTSVKGSIPDDHAPVSDLSVSLKDLPAPTGWNTSRKFLRPRIFCLEHGVQIEELLQSKGGANMLIICHSGEMGLYIFSVESLGKMRFNSTHMHDVLSCSFSLVFAICLSIWSMIILQILYVDYQKIKAHAFAIAEEIENPFNYNEVPLEAASQENLNLINLAIDDEDHHECGEDWTSKLGINLRYCVKIRKNSPSKKVQHALALGGLFSDRSLGSDFLNIKWQSRRSRSRIKLNQPVNCKPCKIIETNKDELLGNKSDGLTDKKEKKLIQYTRRKYKVKIDYSTNELRRCSRRCLAEEVSGASGDDPDKHAEQTTVIYPCNIGITGSGSAAFGCSPIEDSEMLHEVQVLEAASGLTLNSVPSQIAGSILTATMAVKSVVGQIEDQLLEESNTERNICNVKASGGCEIEHEINASGGTSERQDFCTTKCCSSFDTAANERFEMHIEDQIIGNVNIMSETCDLVSEGQQRILDDDDDASMQEVSDLANSASLHIEIKTKSRTNGDQCSSSDDMLMNQPPTTPDERCDHEQETCAAENKMQQETEITNGSNDELVLSDVISGPNIVPMDESSEFHREPHAAVNLCNGVAFKSGEQLDSAENDKCSGSTLGTVVPLEIPTTDISTVEEFAPNSATKNQVLAEASREICVIQDLYSCMDLETEVEQEIQSNDGVIGDSVAQKIHESSSSINEDRPVSTCVILANQPSPSPVKKCCDIEYKSCGGESVVKCNEVCSSQEIESIESAVVDFRSNAGKGRKRKSEVERPTENKLNGNGFIRSPCEGLRPRAGKDATCKSEVDVGKSAEENPVTKRSRKPSDASVPRPKRKEITKRSHKCNLEGCPMSFETKTELQLHKRNRCTYDGCGKKFRSHKYAIVHQRVHEDDRPLKCPWKGCSMSFKWAWARIEHIRVHTGEKPYLCKVEGCGLSFRTGGRNGRNNCFRGSSFRGVTLHNILRPLWWVSAAAPPPPPTPAPSAPTGLPDSDSTPVGHPLFSRIRLATPLDVPHIQKLIHQMAIFEKLTHLFTATESDLASNLFKSPPFHSFTIFLLEVSSRPFEKDSNLHSQNFTPIERIINLDHSLIDPEAETFRNGINGDAVVAGFVLFFPNYSTFLGKPGFYVEDLFVRECYRRKGLGKMLLSAVASKAVKMGYGRVEWVVLDWNVNAIKFYEEMGANILPEWRICRITGPALEAYRDAI</sequence>
<feature type="compositionally biased region" description="Polar residues" evidence="18">
    <location>
        <begin position="141"/>
        <end position="156"/>
    </location>
</feature>
<evidence type="ECO:0000256" key="1">
    <source>
        <dbReference type="ARBA" id="ARBA00009711"/>
    </source>
</evidence>
<keyword evidence="2" id="KW-0808">Transferase</keyword>
<dbReference type="Proteomes" id="UP000886885">
    <property type="component" value="Unassembled WGS sequence"/>
</dbReference>
<keyword evidence="9" id="KW-0560">Oxidoreductase</keyword>
<dbReference type="GO" id="GO:0048580">
    <property type="term" value="P:regulation of post-embryonic development"/>
    <property type="evidence" value="ECO:0007669"/>
    <property type="project" value="UniProtKB-ARBA"/>
</dbReference>
<keyword evidence="19" id="KW-0472">Membrane</keyword>
<keyword evidence="12" id="KW-0804">Transcription</keyword>
<proteinExistence type="inferred from homology"/>
<evidence type="ECO:0000313" key="23">
    <source>
        <dbReference type="Proteomes" id="UP000886885"/>
    </source>
</evidence>
<dbReference type="Gene3D" id="3.40.630.30">
    <property type="match status" value="1"/>
</dbReference>
<dbReference type="InterPro" id="IPR016181">
    <property type="entry name" value="Acyl_CoA_acyltransferase"/>
</dbReference>
<dbReference type="GO" id="GO:0040029">
    <property type="term" value="P:epigenetic regulation of gene expression"/>
    <property type="evidence" value="ECO:0007669"/>
    <property type="project" value="UniProtKB-ARBA"/>
</dbReference>
<evidence type="ECO:0000256" key="14">
    <source>
        <dbReference type="ARBA" id="ARBA00023315"/>
    </source>
</evidence>
<keyword evidence="3" id="KW-0479">Metal-binding</keyword>
<reference evidence="22" key="1">
    <citation type="journal article" date="2020" name="bioRxiv">
        <title>Hybrid origin of Populus tomentosa Carr. identified through genome sequencing and phylogenomic analysis.</title>
        <authorList>
            <person name="An X."/>
            <person name="Gao K."/>
            <person name="Chen Z."/>
            <person name="Li J."/>
            <person name="Yang X."/>
            <person name="Yang X."/>
            <person name="Zhou J."/>
            <person name="Guo T."/>
            <person name="Zhao T."/>
            <person name="Huang S."/>
            <person name="Miao D."/>
            <person name="Khan W.U."/>
            <person name="Rao P."/>
            <person name="Ye M."/>
            <person name="Lei B."/>
            <person name="Liao W."/>
            <person name="Wang J."/>
            <person name="Ji L."/>
            <person name="Li Y."/>
            <person name="Guo B."/>
            <person name="Mustafa N.S."/>
            <person name="Li S."/>
            <person name="Yun Q."/>
            <person name="Keller S.R."/>
            <person name="Mao J."/>
            <person name="Zhang R."/>
            <person name="Strauss S.H."/>
        </authorList>
    </citation>
    <scope>NUCLEOTIDE SEQUENCE</scope>
    <source>
        <strain evidence="22">GM15</strain>
        <tissue evidence="22">Leaf</tissue>
    </source>
</reference>
<protein>
    <submittedName>
        <fullName evidence="22">Uncharacterized protein</fullName>
    </submittedName>
</protein>
<evidence type="ECO:0000256" key="12">
    <source>
        <dbReference type="ARBA" id="ARBA00023163"/>
    </source>
</evidence>
<organism evidence="22 23">
    <name type="scientific">Populus tomentosa</name>
    <name type="common">Chinese white poplar</name>
    <dbReference type="NCBI Taxonomy" id="118781"/>
    <lineage>
        <taxon>Eukaryota</taxon>
        <taxon>Viridiplantae</taxon>
        <taxon>Streptophyta</taxon>
        <taxon>Embryophyta</taxon>
        <taxon>Tracheophyta</taxon>
        <taxon>Spermatophyta</taxon>
        <taxon>Magnoliopsida</taxon>
        <taxon>eudicotyledons</taxon>
        <taxon>Gunneridae</taxon>
        <taxon>Pentapetalae</taxon>
        <taxon>rosids</taxon>
        <taxon>fabids</taxon>
        <taxon>Malpighiales</taxon>
        <taxon>Salicaceae</taxon>
        <taxon>Saliceae</taxon>
        <taxon>Populus</taxon>
    </lineage>
</organism>
<evidence type="ECO:0000313" key="22">
    <source>
        <dbReference type="EMBL" id="KAG6735918.1"/>
    </source>
</evidence>
<evidence type="ECO:0000256" key="4">
    <source>
        <dbReference type="ARBA" id="ARBA00022737"/>
    </source>
</evidence>
<feature type="domain" description="N-acetyltransferase" evidence="21">
    <location>
        <begin position="1191"/>
        <end position="1341"/>
    </location>
</feature>
<evidence type="ECO:0000256" key="13">
    <source>
        <dbReference type="ARBA" id="ARBA00023242"/>
    </source>
</evidence>
<accession>A0A8X7XT75</accession>
<keyword evidence="7" id="KW-0156">Chromatin regulator</keyword>
<evidence type="ECO:0000256" key="10">
    <source>
        <dbReference type="ARBA" id="ARBA00023004"/>
    </source>
</evidence>
<keyword evidence="4" id="KW-0677">Repeat</keyword>
<dbReference type="PROSITE" id="PS50157">
    <property type="entry name" value="ZINC_FINGER_C2H2_2"/>
    <property type="match status" value="2"/>
</dbReference>
<keyword evidence="11" id="KW-0805">Transcription regulation</keyword>
<dbReference type="FunFam" id="3.30.160.60:FF:000747">
    <property type="entry name" value="Probable lysine-specific demethylase ELF6"/>
    <property type="match status" value="1"/>
</dbReference>
<dbReference type="EMBL" id="JAAWWB010001550">
    <property type="protein sequence ID" value="KAG6735918.1"/>
    <property type="molecule type" value="Genomic_DNA"/>
</dbReference>
<dbReference type="InterPro" id="IPR036236">
    <property type="entry name" value="Znf_C2H2_sf"/>
</dbReference>
<evidence type="ECO:0000256" key="2">
    <source>
        <dbReference type="ARBA" id="ARBA00022679"/>
    </source>
</evidence>
<feature type="transmembrane region" description="Helical" evidence="19">
    <location>
        <begin position="246"/>
        <end position="271"/>
    </location>
</feature>
<evidence type="ECO:0000256" key="19">
    <source>
        <dbReference type="SAM" id="Phobius"/>
    </source>
</evidence>
<dbReference type="SUPFAM" id="SSF57667">
    <property type="entry name" value="beta-beta-alpha zinc fingers"/>
    <property type="match status" value="1"/>
</dbReference>
<feature type="region of interest" description="Disordered" evidence="18">
    <location>
        <begin position="139"/>
        <end position="161"/>
    </location>
</feature>
<keyword evidence="19" id="KW-1133">Transmembrane helix</keyword>
<evidence type="ECO:0000256" key="3">
    <source>
        <dbReference type="ARBA" id="ARBA00022723"/>
    </source>
</evidence>
<dbReference type="PROSITE" id="PS00028">
    <property type="entry name" value="ZINC_FINGER_C2H2_1"/>
    <property type="match status" value="2"/>
</dbReference>
<dbReference type="Gene3D" id="3.30.160.60">
    <property type="entry name" value="Classic Zinc Finger"/>
    <property type="match status" value="1"/>
</dbReference>
<feature type="region of interest" description="Disordered" evidence="18">
    <location>
        <begin position="898"/>
        <end position="977"/>
    </location>
</feature>
<dbReference type="GO" id="GO:0009826">
    <property type="term" value="P:unidimensional cell growth"/>
    <property type="evidence" value="ECO:0007669"/>
    <property type="project" value="UniProtKB-ARBA"/>
</dbReference>
<evidence type="ECO:0000259" key="21">
    <source>
        <dbReference type="PROSITE" id="PS51186"/>
    </source>
</evidence>